<dbReference type="EMBL" id="JBHSFW010000001">
    <property type="protein sequence ID" value="MFC4617148.1"/>
    <property type="molecule type" value="Genomic_DNA"/>
</dbReference>
<comment type="similarity">
    <text evidence="1 2">Belongs to the small heat shock protein (HSP20) family.</text>
</comment>
<evidence type="ECO:0000256" key="3">
    <source>
        <dbReference type="SAM" id="MobiDB-lite"/>
    </source>
</evidence>
<evidence type="ECO:0000259" key="4">
    <source>
        <dbReference type="PROSITE" id="PS01031"/>
    </source>
</evidence>
<dbReference type="InterPro" id="IPR031107">
    <property type="entry name" value="Small_HSP"/>
</dbReference>
<dbReference type="Gene3D" id="2.60.40.790">
    <property type="match status" value="1"/>
</dbReference>
<organism evidence="5 6">
    <name type="scientific">Camelliibacillus cellulosilyticus</name>
    <dbReference type="NCBI Taxonomy" id="2174486"/>
    <lineage>
        <taxon>Bacteria</taxon>
        <taxon>Bacillati</taxon>
        <taxon>Bacillota</taxon>
        <taxon>Bacilli</taxon>
        <taxon>Bacillales</taxon>
        <taxon>Sporolactobacillaceae</taxon>
        <taxon>Camelliibacillus</taxon>
    </lineage>
</organism>
<feature type="region of interest" description="Disordered" evidence="3">
    <location>
        <begin position="39"/>
        <end position="58"/>
    </location>
</feature>
<sequence>MLGRKVAMDVDKLKKWLEVAEQFQGKEFWNDIFDSVGDPNFTNSNNENRAQKNNKTEAIKEQPPIQPPIDLYQTGSEWIVIVDLPGIRKDDLELSIYGNTLTIKGEARLLYPNAITIHSERLGGEFERTINLPENLDDRKPLAKFHDGLLEIHIPRLRPKSFRIDIES</sequence>
<dbReference type="Proteomes" id="UP001596022">
    <property type="component" value="Unassembled WGS sequence"/>
</dbReference>
<evidence type="ECO:0000256" key="2">
    <source>
        <dbReference type="RuleBase" id="RU003616"/>
    </source>
</evidence>
<dbReference type="Pfam" id="PF00011">
    <property type="entry name" value="HSP20"/>
    <property type="match status" value="1"/>
</dbReference>
<reference evidence="6" key="1">
    <citation type="journal article" date="2019" name="Int. J. Syst. Evol. Microbiol.">
        <title>The Global Catalogue of Microorganisms (GCM) 10K type strain sequencing project: providing services to taxonomists for standard genome sequencing and annotation.</title>
        <authorList>
            <consortium name="The Broad Institute Genomics Platform"/>
            <consortium name="The Broad Institute Genome Sequencing Center for Infectious Disease"/>
            <person name="Wu L."/>
            <person name="Ma J."/>
        </authorList>
    </citation>
    <scope>NUCLEOTIDE SEQUENCE [LARGE SCALE GENOMIC DNA]</scope>
    <source>
        <strain evidence="6">CGMCC 1.16306</strain>
    </source>
</reference>
<accession>A0ABV9GJ59</accession>
<name>A0ABV9GJ59_9BACL</name>
<evidence type="ECO:0000313" key="6">
    <source>
        <dbReference type="Proteomes" id="UP001596022"/>
    </source>
</evidence>
<protein>
    <submittedName>
        <fullName evidence="5">Hsp20 family protein</fullName>
    </submittedName>
</protein>
<evidence type="ECO:0000313" key="5">
    <source>
        <dbReference type="EMBL" id="MFC4617148.1"/>
    </source>
</evidence>
<keyword evidence="6" id="KW-1185">Reference proteome</keyword>
<dbReference type="CDD" id="cd06464">
    <property type="entry name" value="ACD_sHsps-like"/>
    <property type="match status" value="1"/>
</dbReference>
<dbReference type="SUPFAM" id="SSF49764">
    <property type="entry name" value="HSP20-like chaperones"/>
    <property type="match status" value="1"/>
</dbReference>
<dbReference type="PROSITE" id="PS01031">
    <property type="entry name" value="SHSP"/>
    <property type="match status" value="1"/>
</dbReference>
<gene>
    <name evidence="5" type="ORF">ACFO4N_00235</name>
</gene>
<dbReference type="InterPro" id="IPR002068">
    <property type="entry name" value="A-crystallin/Hsp20_dom"/>
</dbReference>
<proteinExistence type="inferred from homology"/>
<feature type="domain" description="SHSP" evidence="4">
    <location>
        <begin position="60"/>
        <end position="168"/>
    </location>
</feature>
<dbReference type="PANTHER" id="PTHR11527">
    <property type="entry name" value="HEAT-SHOCK PROTEIN 20 FAMILY MEMBER"/>
    <property type="match status" value="1"/>
</dbReference>
<comment type="caution">
    <text evidence="5">The sequence shown here is derived from an EMBL/GenBank/DDBJ whole genome shotgun (WGS) entry which is preliminary data.</text>
</comment>
<evidence type="ECO:0000256" key="1">
    <source>
        <dbReference type="PROSITE-ProRule" id="PRU00285"/>
    </source>
</evidence>
<dbReference type="InterPro" id="IPR008978">
    <property type="entry name" value="HSP20-like_chaperone"/>
</dbReference>
<feature type="compositionally biased region" description="Polar residues" evidence="3">
    <location>
        <begin position="40"/>
        <end position="53"/>
    </location>
</feature>